<proteinExistence type="predicted"/>
<dbReference type="Proteomes" id="UP001243212">
    <property type="component" value="Unassembled WGS sequence"/>
</dbReference>
<dbReference type="PROSITE" id="PS50977">
    <property type="entry name" value="HTH_TETR_2"/>
    <property type="match status" value="1"/>
</dbReference>
<sequence length="231" mass="25935">MAAMNSDPRYVRVRSRLTEAALRLVLQKPPDTITVSELAREAGISRTTFYQHGDTPAQFVADVVVDIMQPYLDELVAAIAQASDDYLVRWREIGVRMLGALKENSDVVRRIFLADHQSVVLGHISVRLTQSFEAYVEEFEARLSGEEISKLWKEMAIAQQVYNLMAVIVAWLRTDMSESPEAVVNTYLTLAPPWQLARFEEGGTLSLKRSRAISDIVADSYRRKSEGAGLS</sequence>
<name>A0ABT9NHP5_9ACTO</name>
<dbReference type="PANTHER" id="PTHR43479">
    <property type="entry name" value="ACREF/ENVCD OPERON REPRESSOR-RELATED"/>
    <property type="match status" value="1"/>
</dbReference>
<protein>
    <submittedName>
        <fullName evidence="4">AcrR family transcriptional regulator</fullName>
    </submittedName>
</protein>
<dbReference type="InterPro" id="IPR009057">
    <property type="entry name" value="Homeodomain-like_sf"/>
</dbReference>
<dbReference type="PANTHER" id="PTHR43479:SF11">
    <property type="entry name" value="ACREF_ENVCD OPERON REPRESSOR-RELATED"/>
    <property type="match status" value="1"/>
</dbReference>
<feature type="DNA-binding region" description="H-T-H motif" evidence="2">
    <location>
        <begin position="34"/>
        <end position="53"/>
    </location>
</feature>
<keyword evidence="5" id="KW-1185">Reference proteome</keyword>
<keyword evidence="1 2" id="KW-0238">DNA-binding</keyword>
<dbReference type="InterPro" id="IPR050624">
    <property type="entry name" value="HTH-type_Tx_Regulator"/>
</dbReference>
<evidence type="ECO:0000256" key="1">
    <source>
        <dbReference type="ARBA" id="ARBA00023125"/>
    </source>
</evidence>
<feature type="domain" description="HTH tetR-type" evidence="3">
    <location>
        <begin position="11"/>
        <end position="71"/>
    </location>
</feature>
<evidence type="ECO:0000313" key="5">
    <source>
        <dbReference type="Proteomes" id="UP001243212"/>
    </source>
</evidence>
<organism evidence="4 5">
    <name type="scientific">Trueperella bonasi</name>
    <dbReference type="NCBI Taxonomy" id="312286"/>
    <lineage>
        <taxon>Bacteria</taxon>
        <taxon>Bacillati</taxon>
        <taxon>Actinomycetota</taxon>
        <taxon>Actinomycetes</taxon>
        <taxon>Actinomycetales</taxon>
        <taxon>Actinomycetaceae</taxon>
        <taxon>Trueperella</taxon>
    </lineage>
</organism>
<dbReference type="Gene3D" id="1.10.357.10">
    <property type="entry name" value="Tetracycline Repressor, domain 2"/>
    <property type="match status" value="1"/>
</dbReference>
<evidence type="ECO:0000256" key="2">
    <source>
        <dbReference type="PROSITE-ProRule" id="PRU00335"/>
    </source>
</evidence>
<dbReference type="InterPro" id="IPR039532">
    <property type="entry name" value="TetR_C_Firmicutes"/>
</dbReference>
<gene>
    <name evidence="4" type="ORF">J2S70_001115</name>
</gene>
<dbReference type="InterPro" id="IPR001647">
    <property type="entry name" value="HTH_TetR"/>
</dbReference>
<dbReference type="EMBL" id="JAUSQX010000001">
    <property type="protein sequence ID" value="MDP9806533.1"/>
    <property type="molecule type" value="Genomic_DNA"/>
</dbReference>
<evidence type="ECO:0000313" key="4">
    <source>
        <dbReference type="EMBL" id="MDP9806533.1"/>
    </source>
</evidence>
<dbReference type="Pfam" id="PF14278">
    <property type="entry name" value="TetR_C_8"/>
    <property type="match status" value="1"/>
</dbReference>
<accession>A0ABT9NHP5</accession>
<evidence type="ECO:0000259" key="3">
    <source>
        <dbReference type="PROSITE" id="PS50977"/>
    </source>
</evidence>
<dbReference type="RefSeq" id="WP_307682751.1">
    <property type="nucleotide sequence ID" value="NZ_JAUSQX010000001.1"/>
</dbReference>
<dbReference type="Pfam" id="PF00440">
    <property type="entry name" value="TetR_N"/>
    <property type="match status" value="1"/>
</dbReference>
<comment type="caution">
    <text evidence="4">The sequence shown here is derived from an EMBL/GenBank/DDBJ whole genome shotgun (WGS) entry which is preliminary data.</text>
</comment>
<reference evidence="4 5" key="1">
    <citation type="submission" date="2023-07" db="EMBL/GenBank/DDBJ databases">
        <title>Sequencing the genomes of 1000 actinobacteria strains.</title>
        <authorList>
            <person name="Klenk H.-P."/>
        </authorList>
    </citation>
    <scope>NUCLEOTIDE SEQUENCE [LARGE SCALE GENOMIC DNA]</scope>
    <source>
        <strain evidence="4 5">DSM 17163</strain>
    </source>
</reference>
<dbReference type="SUPFAM" id="SSF46689">
    <property type="entry name" value="Homeodomain-like"/>
    <property type="match status" value="1"/>
</dbReference>